<gene>
    <name evidence="2" type="ORF">S01H1_69907</name>
</gene>
<protein>
    <recommendedName>
        <fullName evidence="1">TNase-like domain-containing protein</fullName>
    </recommendedName>
</protein>
<dbReference type="InterPro" id="IPR035437">
    <property type="entry name" value="SNase_OB-fold_sf"/>
</dbReference>
<dbReference type="SUPFAM" id="SSF50199">
    <property type="entry name" value="Staphylococcal nuclease"/>
    <property type="match status" value="1"/>
</dbReference>
<comment type="caution">
    <text evidence="2">The sequence shown here is derived from an EMBL/GenBank/DDBJ whole genome shotgun (WGS) entry which is preliminary data.</text>
</comment>
<dbReference type="InterPro" id="IPR016071">
    <property type="entry name" value="Staphylococal_nuclease_OB-fold"/>
</dbReference>
<proteinExistence type="predicted"/>
<evidence type="ECO:0000313" key="2">
    <source>
        <dbReference type="EMBL" id="GAG29543.1"/>
    </source>
</evidence>
<name>X0WYP8_9ZZZZ</name>
<dbReference type="SMART" id="SM00318">
    <property type="entry name" value="SNc"/>
    <property type="match status" value="1"/>
</dbReference>
<reference evidence="2" key="1">
    <citation type="journal article" date="2014" name="Front. Microbiol.">
        <title>High frequency of phylogenetically diverse reductive dehalogenase-homologous genes in deep subseafloor sedimentary metagenomes.</title>
        <authorList>
            <person name="Kawai M."/>
            <person name="Futagami T."/>
            <person name="Toyoda A."/>
            <person name="Takaki Y."/>
            <person name="Nishi S."/>
            <person name="Hori S."/>
            <person name="Arai W."/>
            <person name="Tsubouchi T."/>
            <person name="Morono Y."/>
            <person name="Uchiyama I."/>
            <person name="Ito T."/>
            <person name="Fujiyama A."/>
            <person name="Inagaki F."/>
            <person name="Takami H."/>
        </authorList>
    </citation>
    <scope>NUCLEOTIDE SEQUENCE</scope>
    <source>
        <strain evidence="2">Expedition CK06-06</strain>
    </source>
</reference>
<dbReference type="EMBL" id="BARS01046438">
    <property type="protein sequence ID" value="GAG29543.1"/>
    <property type="molecule type" value="Genomic_DNA"/>
</dbReference>
<dbReference type="Gene3D" id="2.40.50.90">
    <property type="match status" value="1"/>
</dbReference>
<organism evidence="2">
    <name type="scientific">marine sediment metagenome</name>
    <dbReference type="NCBI Taxonomy" id="412755"/>
    <lineage>
        <taxon>unclassified sequences</taxon>
        <taxon>metagenomes</taxon>
        <taxon>ecological metagenomes</taxon>
    </lineage>
</organism>
<accession>X0WYP8</accession>
<dbReference type="Pfam" id="PF00565">
    <property type="entry name" value="SNase"/>
    <property type="match status" value="1"/>
</dbReference>
<evidence type="ECO:0000259" key="1">
    <source>
        <dbReference type="PROSITE" id="PS50830"/>
    </source>
</evidence>
<feature type="domain" description="TNase-like" evidence="1">
    <location>
        <begin position="4"/>
        <end position="111"/>
    </location>
</feature>
<dbReference type="AlphaFoldDB" id="X0WYP8"/>
<sequence>FVAPIKKGVVIKVYDGDTITIASKLPYRNSPMYRFSVRLFGIDTAEMKTKDKDELEMAKLARDKLSEKILNKTVILKDIRREKYGRLLANVYCDKICLNEWMLEKKLAVSYDGGTKAIVDWKSFLVYNKNV</sequence>
<feature type="non-terminal residue" evidence="2">
    <location>
        <position position="1"/>
    </location>
</feature>
<dbReference type="PROSITE" id="PS50830">
    <property type="entry name" value="TNASE_3"/>
    <property type="match status" value="1"/>
</dbReference>